<dbReference type="EMBL" id="JALKII010000011">
    <property type="protein sequence ID" value="MCK0538662.1"/>
    <property type="molecule type" value="Genomic_DNA"/>
</dbReference>
<keyword evidence="2" id="KW-1185">Reference proteome</keyword>
<name>A0ABT0EAM5_9GAMM</name>
<sequence length="219" mass="25547">MFSYTELKARHREVREQEHENLRLRVHRALSWLGRAEQAEDVDARFIFLWIAFNAAYAYEIDERYRLSERATFRQFLEKLCALDTENRLGKLAWEEFAGPIRALLDTPWILPDFWQYQRGDIAERQWRDKLAEGKRTARKALKGGNTAALLGVLLQRIYTLRNQIMHGGATWNGRVNRQQLEDCAALLGKLMPVIISLMMENPGTVWGDPCYPVVKENP</sequence>
<organism evidence="1 2">
    <name type="scientific">Alcanivorax quisquiliarum</name>
    <dbReference type="NCBI Taxonomy" id="2933565"/>
    <lineage>
        <taxon>Bacteria</taxon>
        <taxon>Pseudomonadati</taxon>
        <taxon>Pseudomonadota</taxon>
        <taxon>Gammaproteobacteria</taxon>
        <taxon>Oceanospirillales</taxon>
        <taxon>Alcanivoracaceae</taxon>
        <taxon>Alcanivorax</taxon>
    </lineage>
</organism>
<evidence type="ECO:0000313" key="1">
    <source>
        <dbReference type="EMBL" id="MCK0538662.1"/>
    </source>
</evidence>
<gene>
    <name evidence="1" type="ORF">MU846_13185</name>
</gene>
<comment type="caution">
    <text evidence="1">The sequence shown here is derived from an EMBL/GenBank/DDBJ whole genome shotgun (WGS) entry which is preliminary data.</text>
</comment>
<accession>A0ABT0EAM5</accession>
<protein>
    <submittedName>
        <fullName evidence="1">HEPN domain-containing protein</fullName>
    </submittedName>
</protein>
<dbReference type="RefSeq" id="WP_246953494.1">
    <property type="nucleotide sequence ID" value="NZ_JALKII010000011.1"/>
</dbReference>
<proteinExistence type="predicted"/>
<dbReference type="Proteomes" id="UP001165524">
    <property type="component" value="Unassembled WGS sequence"/>
</dbReference>
<reference evidence="1" key="1">
    <citation type="submission" date="2022-04" db="EMBL/GenBank/DDBJ databases">
        <title>Alcanivorax sp. CY1518 draft genome sequence.</title>
        <authorList>
            <person name="Zhao G."/>
            <person name="An M."/>
        </authorList>
    </citation>
    <scope>NUCLEOTIDE SEQUENCE</scope>
    <source>
        <strain evidence="1">CY1518</strain>
    </source>
</reference>
<evidence type="ECO:0000313" key="2">
    <source>
        <dbReference type="Proteomes" id="UP001165524"/>
    </source>
</evidence>